<dbReference type="eggNOG" id="ENOG502SA2F">
    <property type="taxonomic scope" value="Eukaryota"/>
</dbReference>
<evidence type="ECO:0000256" key="1">
    <source>
        <dbReference type="SAM" id="MobiDB-lite"/>
    </source>
</evidence>
<sequence length="194" mass="20334">MTTIFAPVIFLLMATASQTPCPPPPVASCTGELVAISPCLGYISSEPNNMTETPTSQCCDALEKAFSSSEGNCFCYLIKQPLIFGFPLNQSRVVSLPSVCSETTNFTSLESICSGSPALPPLHSITDPVTKKPSNSGNAENSSAPMSFTPTAEKLPPSQLIKPASHSSAAGHISSWFLPEALITSAAVFILAHL</sequence>
<dbReference type="AlphaFoldDB" id="B9RTN3"/>
<dbReference type="OMA" id="KHITWFL"/>
<dbReference type="PANTHER" id="PTHR35747">
    <property type="entry name" value="BIFUNCTIONAL INHIBITOR/LIPID-TRANSFER PROTEIN/SEED STORAGE 2S ALBUMIN SUPERFAMILY PROTEIN"/>
    <property type="match status" value="1"/>
</dbReference>
<dbReference type="KEGG" id="rcu:8280887"/>
<keyword evidence="5" id="KW-1185">Reference proteome</keyword>
<feature type="domain" description="Bifunctional inhibitor/plant lipid transfer protein/seed storage helical" evidence="3">
    <location>
        <begin position="12"/>
        <end position="108"/>
    </location>
</feature>
<dbReference type="PANTHER" id="PTHR35747:SF2">
    <property type="entry name" value="NON-SPECIFIC LIPID TRANSFER PROTEIN GPI-ANCHORED 25"/>
    <property type="match status" value="1"/>
</dbReference>
<evidence type="ECO:0000259" key="3">
    <source>
        <dbReference type="Pfam" id="PF14368"/>
    </source>
</evidence>
<evidence type="ECO:0000256" key="2">
    <source>
        <dbReference type="SAM" id="SignalP"/>
    </source>
</evidence>
<dbReference type="InParanoid" id="B9RTN3"/>
<dbReference type="EMBL" id="EQ973814">
    <property type="protein sequence ID" value="EEF45265.1"/>
    <property type="molecule type" value="Genomic_DNA"/>
</dbReference>
<dbReference type="Pfam" id="PF14368">
    <property type="entry name" value="LTP_2"/>
    <property type="match status" value="1"/>
</dbReference>
<gene>
    <name evidence="4" type="ORF">RCOM_0911680</name>
</gene>
<name>B9RTN3_RICCO</name>
<accession>B9RTN3</accession>
<dbReference type="STRING" id="3988.B9RTN3"/>
<feature type="compositionally biased region" description="Polar residues" evidence="1">
    <location>
        <begin position="132"/>
        <end position="150"/>
    </location>
</feature>
<dbReference type="SUPFAM" id="SSF47699">
    <property type="entry name" value="Bifunctional inhibitor/lipid-transfer protein/seed storage 2S albumin"/>
    <property type="match status" value="1"/>
</dbReference>
<feature type="chain" id="PRO_5002888599" evidence="2">
    <location>
        <begin position="17"/>
        <end position="194"/>
    </location>
</feature>
<feature type="region of interest" description="Disordered" evidence="1">
    <location>
        <begin position="124"/>
        <end position="153"/>
    </location>
</feature>
<feature type="signal peptide" evidence="2">
    <location>
        <begin position="1"/>
        <end position="16"/>
    </location>
</feature>
<dbReference type="InterPro" id="IPR036312">
    <property type="entry name" value="Bifun_inhib/LTP/seed_sf"/>
</dbReference>
<reference evidence="5" key="1">
    <citation type="journal article" date="2010" name="Nat. Biotechnol.">
        <title>Draft genome sequence of the oilseed species Ricinus communis.</title>
        <authorList>
            <person name="Chan A.P."/>
            <person name="Crabtree J."/>
            <person name="Zhao Q."/>
            <person name="Lorenzi H."/>
            <person name="Orvis J."/>
            <person name="Puiu D."/>
            <person name="Melake-Berhan A."/>
            <person name="Jones K.M."/>
            <person name="Redman J."/>
            <person name="Chen G."/>
            <person name="Cahoon E.B."/>
            <person name="Gedil M."/>
            <person name="Stanke M."/>
            <person name="Haas B.J."/>
            <person name="Wortman J.R."/>
            <person name="Fraser-Liggett C.M."/>
            <person name="Ravel J."/>
            <person name="Rabinowicz P.D."/>
        </authorList>
    </citation>
    <scope>NUCLEOTIDE SEQUENCE [LARGE SCALE GENOMIC DNA]</scope>
    <source>
        <strain evidence="5">cv. Hale</strain>
    </source>
</reference>
<protein>
    <submittedName>
        <fullName evidence="4">Lipid binding protein, putative</fullName>
    </submittedName>
</protein>
<dbReference type="InterPro" id="IPR016140">
    <property type="entry name" value="Bifunc_inhib/LTP/seed_store"/>
</dbReference>
<organism evidence="4 5">
    <name type="scientific">Ricinus communis</name>
    <name type="common">Castor bean</name>
    <dbReference type="NCBI Taxonomy" id="3988"/>
    <lineage>
        <taxon>Eukaryota</taxon>
        <taxon>Viridiplantae</taxon>
        <taxon>Streptophyta</taxon>
        <taxon>Embryophyta</taxon>
        <taxon>Tracheophyta</taxon>
        <taxon>Spermatophyta</taxon>
        <taxon>Magnoliopsida</taxon>
        <taxon>eudicotyledons</taxon>
        <taxon>Gunneridae</taxon>
        <taxon>Pentapetalae</taxon>
        <taxon>rosids</taxon>
        <taxon>fabids</taxon>
        <taxon>Malpighiales</taxon>
        <taxon>Euphorbiaceae</taxon>
        <taxon>Acalyphoideae</taxon>
        <taxon>Acalypheae</taxon>
        <taxon>Ricinus</taxon>
    </lineage>
</organism>
<proteinExistence type="predicted"/>
<dbReference type="InterPro" id="IPR053353">
    <property type="entry name" value="Plant_LTP_GPI-anchored"/>
</dbReference>
<evidence type="ECO:0000313" key="4">
    <source>
        <dbReference type="EMBL" id="EEF45265.1"/>
    </source>
</evidence>
<evidence type="ECO:0000313" key="5">
    <source>
        <dbReference type="Proteomes" id="UP000008311"/>
    </source>
</evidence>
<dbReference type="Proteomes" id="UP000008311">
    <property type="component" value="Unassembled WGS sequence"/>
</dbReference>
<keyword evidence="2" id="KW-0732">Signal</keyword>
<dbReference type="CDD" id="cd00010">
    <property type="entry name" value="AAI_LTSS"/>
    <property type="match status" value="1"/>
</dbReference>
<dbReference type="Gene3D" id="1.10.110.10">
    <property type="entry name" value="Plant lipid-transfer and hydrophobic proteins"/>
    <property type="match status" value="1"/>
</dbReference>
<dbReference type="OrthoDB" id="786778at2759"/>